<dbReference type="EMBL" id="SFCA01000096">
    <property type="protein sequence ID" value="TRT55541.1"/>
    <property type="molecule type" value="Genomic_DNA"/>
</dbReference>
<protein>
    <submittedName>
        <fullName evidence="1">Uncharacterized protein</fullName>
    </submittedName>
</protein>
<name>A0A551Y3L9_MICAE</name>
<accession>A0A551Y3L9</accession>
<dbReference type="Proteomes" id="UP000316443">
    <property type="component" value="Unassembled WGS sequence"/>
</dbReference>
<evidence type="ECO:0000313" key="2">
    <source>
        <dbReference type="Proteomes" id="UP000316443"/>
    </source>
</evidence>
<organism evidence="1 2">
    <name type="scientific">Microcystis aeruginosa Ma_QC_C_20070703_M131</name>
    <dbReference type="NCBI Taxonomy" id="2486263"/>
    <lineage>
        <taxon>Bacteria</taxon>
        <taxon>Bacillati</taxon>
        <taxon>Cyanobacteriota</taxon>
        <taxon>Cyanophyceae</taxon>
        <taxon>Oscillatoriophycideae</taxon>
        <taxon>Chroococcales</taxon>
        <taxon>Microcystaceae</taxon>
        <taxon>Microcystis</taxon>
    </lineage>
</organism>
<sequence>MTTFSMDFDFTSAEQKKVLTYLQANNYQLLGFKGAKGPNQLAVGVPTWFSVPFGNIFGTVAIDYEPKYKVYVFNKSQIAAYTTIEMQALSSEIALGNGLVFNADGTFTAGTNPVPPGSIALTNNRPAGTPNVTVGLAGLINTPAGQQYLPFCAFTLTPQGSINMTPQETIALFAAQVNLQSGNVQAVASAPGCSFSFSSSTTSYQLQILDSTYQVLNAPGTTPVTPVGSGANLVTLVNFV</sequence>
<evidence type="ECO:0000313" key="1">
    <source>
        <dbReference type="EMBL" id="TRT55541.1"/>
    </source>
</evidence>
<reference evidence="1 2" key="1">
    <citation type="submission" date="2019-01" db="EMBL/GenBank/DDBJ databases">
        <title>Coherence of Microcystis species and biogeography revealed through population genomics.</title>
        <authorList>
            <person name="Perez-Carrascal O.M."/>
            <person name="Terrat Y."/>
            <person name="Giani A."/>
            <person name="Fortin N."/>
            <person name="Tromas N."/>
            <person name="Shapiro B.J."/>
        </authorList>
    </citation>
    <scope>NUCLEOTIDE SEQUENCE [LARGE SCALE GENOMIC DNA]</scope>
    <source>
        <strain evidence="1">Ma_QC_C_20070703_M131</strain>
    </source>
</reference>
<dbReference type="AlphaFoldDB" id="A0A551Y3L9"/>
<gene>
    <name evidence="1" type="ORF">EWV85_09170</name>
</gene>
<proteinExistence type="predicted"/>
<comment type="caution">
    <text evidence="1">The sequence shown here is derived from an EMBL/GenBank/DDBJ whole genome shotgun (WGS) entry which is preliminary data.</text>
</comment>